<evidence type="ECO:0000256" key="2">
    <source>
        <dbReference type="SAM" id="Phobius"/>
    </source>
</evidence>
<dbReference type="AlphaFoldDB" id="A0A089Z9R7"/>
<keyword evidence="7" id="KW-1185">Reference proteome</keyword>
<name>A0A089Z9R7_METFO</name>
<reference evidence="3" key="1">
    <citation type="submission" date="2013-12" db="EMBL/GenBank/DDBJ databases">
        <title>The complete genome sequence of Methanobacterium sp. BRM9.</title>
        <authorList>
            <consortium name="Pastoral Greenhouse Gas Research Consortium"/>
            <person name="Kelly W.J."/>
            <person name="Leahy S.C."/>
            <person name="Perry R."/>
            <person name="Li D."/>
            <person name="Altermann E."/>
            <person name="Lambie S.C."/>
            <person name="Attwood G.T."/>
        </authorList>
    </citation>
    <scope>NUCLEOTIDE SEQUENCE [LARGE SCALE GENOMIC DNA]</scope>
    <source>
        <strain evidence="3">BRM9</strain>
    </source>
</reference>
<reference evidence="5" key="2">
    <citation type="submission" date="2014-09" db="EMBL/GenBank/DDBJ databases">
        <authorList>
            <person name="Bishop-Lilly K.A."/>
            <person name="Broomall S.M."/>
            <person name="Chain P.S."/>
            <person name="Chertkov O."/>
            <person name="Coyne S.R."/>
            <person name="Daligault H.E."/>
            <person name="Davenport K.W."/>
            <person name="Erkkila T."/>
            <person name="Frey K.G."/>
            <person name="Gibbons H.S."/>
            <person name="Gu W."/>
            <person name="Jaissle J."/>
            <person name="Johnson S.L."/>
            <person name="Koroleva G.I."/>
            <person name="Ladner J.T."/>
            <person name="Lo C.-C."/>
            <person name="Minogue T.D."/>
            <person name="Munk C."/>
            <person name="Palacios G.F."/>
            <person name="Redden C.L."/>
            <person name="Rosenzweig C.N."/>
            <person name="Scholz M.B."/>
            <person name="Teshima H."/>
            <person name="Xu Y."/>
        </authorList>
    </citation>
    <scope>NUCLEOTIDE SEQUENCE</scope>
    <source>
        <strain evidence="5">Mb9</strain>
    </source>
</reference>
<protein>
    <submittedName>
        <fullName evidence="4">Putative secreted protein</fullName>
    </submittedName>
</protein>
<sequence>MFKATSMTISIMGVLMIVATVAILAYLGFQSISSLISTDASSSNANEQLAALQSEYSSLKAQYDTVKAKVQNSGNNQLKQDYNTAELELIKAQSAITDVSSAISVGKPSDEVNERIKTAQAQIQVAKTSLSGIKSRVG</sequence>
<feature type="transmembrane region" description="Helical" evidence="2">
    <location>
        <begin position="7"/>
        <end position="29"/>
    </location>
</feature>
<evidence type="ECO:0000313" key="4">
    <source>
        <dbReference type="EMBL" id="CEA13034.1"/>
    </source>
</evidence>
<evidence type="ECO:0000313" key="3">
    <source>
        <dbReference type="EMBL" id="AIS31541.1"/>
    </source>
</evidence>
<dbReference type="Proteomes" id="UP000062768">
    <property type="component" value="Chromosome I"/>
</dbReference>
<dbReference type="Proteomes" id="UP000029661">
    <property type="component" value="Chromosome"/>
</dbReference>
<dbReference type="KEGG" id="mfc:BRM9_0721"/>
<dbReference type="EMBL" id="LN734822">
    <property type="protein sequence ID" value="CEL25392.1"/>
    <property type="molecule type" value="Genomic_DNA"/>
</dbReference>
<keyword evidence="2" id="KW-0812">Transmembrane</keyword>
<accession>A0A089Z9R7</accession>
<dbReference type="KEGG" id="mfi:DSM1535_0673"/>
<evidence type="ECO:0000256" key="1">
    <source>
        <dbReference type="SAM" id="Coils"/>
    </source>
</evidence>
<dbReference type="EMBL" id="LN515531">
    <property type="protein sequence ID" value="CEA13034.1"/>
    <property type="molecule type" value="Genomic_DNA"/>
</dbReference>
<gene>
    <name evidence="3" type="ORF">BRM9_0721</name>
    <name evidence="4" type="ORF">DSM1535_0673</name>
    <name evidence="5" type="ORF">MB9_1757</name>
</gene>
<feature type="coiled-coil region" evidence="1">
    <location>
        <begin position="42"/>
        <end position="129"/>
    </location>
</feature>
<evidence type="ECO:0000313" key="6">
    <source>
        <dbReference type="Proteomes" id="UP000029661"/>
    </source>
</evidence>
<dbReference type="EMBL" id="CP006933">
    <property type="protein sequence ID" value="AIS31541.1"/>
    <property type="molecule type" value="Genomic_DNA"/>
</dbReference>
<keyword evidence="2" id="KW-0472">Membrane</keyword>
<proteinExistence type="predicted"/>
<organism evidence="3 6">
    <name type="scientific">Methanobacterium formicicum</name>
    <dbReference type="NCBI Taxonomy" id="2162"/>
    <lineage>
        <taxon>Archaea</taxon>
        <taxon>Methanobacteriati</taxon>
        <taxon>Methanobacteriota</taxon>
        <taxon>Methanomada group</taxon>
        <taxon>Methanobacteria</taxon>
        <taxon>Methanobacteriales</taxon>
        <taxon>Methanobacteriaceae</taxon>
        <taxon>Methanobacterium</taxon>
    </lineage>
</organism>
<evidence type="ECO:0000313" key="7">
    <source>
        <dbReference type="Proteomes" id="UP000062768"/>
    </source>
</evidence>
<keyword evidence="2" id="KW-1133">Transmembrane helix</keyword>
<evidence type="ECO:0000313" key="5">
    <source>
        <dbReference type="EMBL" id="CEL25392.1"/>
    </source>
</evidence>
<dbReference type="PATRIC" id="fig|2162.10.peg.1831"/>
<keyword evidence="1" id="KW-0175">Coiled coil</keyword>